<dbReference type="InterPro" id="IPR011701">
    <property type="entry name" value="MFS"/>
</dbReference>
<dbReference type="Pfam" id="PF07690">
    <property type="entry name" value="MFS_1"/>
    <property type="match status" value="1"/>
</dbReference>
<dbReference type="InterPro" id="IPR020846">
    <property type="entry name" value="MFS_dom"/>
</dbReference>
<keyword evidence="4" id="KW-1003">Cell membrane</keyword>
<gene>
    <name evidence="11" type="primary">bcr</name>
    <name evidence="11" type="ORF">GCM10011505_48870</name>
</gene>
<feature type="region of interest" description="Disordered" evidence="9">
    <location>
        <begin position="1"/>
        <end position="31"/>
    </location>
</feature>
<feature type="transmembrane region" description="Helical" evidence="8">
    <location>
        <begin position="37"/>
        <end position="57"/>
    </location>
</feature>
<evidence type="ECO:0000256" key="8">
    <source>
        <dbReference type="RuleBase" id="RU365088"/>
    </source>
</evidence>
<evidence type="ECO:0000259" key="10">
    <source>
        <dbReference type="PROSITE" id="PS50850"/>
    </source>
</evidence>
<feature type="transmembrane region" description="Helical" evidence="8">
    <location>
        <begin position="278"/>
        <end position="299"/>
    </location>
</feature>
<feature type="transmembrane region" description="Helical" evidence="8">
    <location>
        <begin position="190"/>
        <end position="211"/>
    </location>
</feature>
<feature type="transmembrane region" description="Helical" evidence="8">
    <location>
        <begin position="371"/>
        <end position="391"/>
    </location>
</feature>
<proteinExistence type="inferred from homology"/>
<dbReference type="Proteomes" id="UP000603352">
    <property type="component" value="Unassembled WGS sequence"/>
</dbReference>
<evidence type="ECO:0000256" key="7">
    <source>
        <dbReference type="ARBA" id="ARBA00023136"/>
    </source>
</evidence>
<dbReference type="InterPro" id="IPR004812">
    <property type="entry name" value="Efflux_drug-R_Bcr/CmlA"/>
</dbReference>
<evidence type="ECO:0000256" key="3">
    <source>
        <dbReference type="ARBA" id="ARBA00022448"/>
    </source>
</evidence>
<protein>
    <recommendedName>
        <fullName evidence="8">Bcr/CflA family efflux transporter</fullName>
    </recommendedName>
</protein>
<dbReference type="EMBL" id="BMDZ01000117">
    <property type="protein sequence ID" value="GGB62475.1"/>
    <property type="molecule type" value="Genomic_DNA"/>
</dbReference>
<feature type="domain" description="Major facilitator superfamily (MFS) profile" evidence="10">
    <location>
        <begin position="38"/>
        <end position="421"/>
    </location>
</feature>
<feature type="transmembrane region" description="Helical" evidence="8">
    <location>
        <begin position="160"/>
        <end position="178"/>
    </location>
</feature>
<name>A0ABQ1JAC4_9PROT</name>
<dbReference type="InterPro" id="IPR036259">
    <property type="entry name" value="MFS_trans_sf"/>
</dbReference>
<feature type="transmembrane region" description="Helical" evidence="8">
    <location>
        <begin position="306"/>
        <end position="329"/>
    </location>
</feature>
<comment type="caution">
    <text evidence="11">The sequence shown here is derived from an EMBL/GenBank/DDBJ whole genome shotgun (WGS) entry which is preliminary data.</text>
</comment>
<keyword evidence="5 8" id="KW-0812">Transmembrane</keyword>
<dbReference type="RefSeq" id="WP_188582950.1">
    <property type="nucleotide sequence ID" value="NZ_BMDZ01000117.1"/>
</dbReference>
<feature type="transmembrane region" description="Helical" evidence="8">
    <location>
        <begin position="397"/>
        <end position="416"/>
    </location>
</feature>
<feature type="transmembrane region" description="Helical" evidence="8">
    <location>
        <begin position="335"/>
        <end position="359"/>
    </location>
</feature>
<keyword evidence="7 8" id="KW-0472">Membrane</keyword>
<dbReference type="NCBIfam" id="TIGR00710">
    <property type="entry name" value="efflux_Bcr_CflA"/>
    <property type="match status" value="1"/>
</dbReference>
<feature type="compositionally biased region" description="Polar residues" evidence="9">
    <location>
        <begin position="21"/>
        <end position="31"/>
    </location>
</feature>
<evidence type="ECO:0000256" key="5">
    <source>
        <dbReference type="ARBA" id="ARBA00022692"/>
    </source>
</evidence>
<evidence type="ECO:0000256" key="9">
    <source>
        <dbReference type="SAM" id="MobiDB-lite"/>
    </source>
</evidence>
<comment type="similarity">
    <text evidence="2 8">Belongs to the major facilitator superfamily. Bcr/CmlA family.</text>
</comment>
<dbReference type="Gene3D" id="1.20.1720.10">
    <property type="entry name" value="Multidrug resistance protein D"/>
    <property type="match status" value="1"/>
</dbReference>
<comment type="subcellular location">
    <subcellularLocation>
        <location evidence="8">Cell inner membrane</location>
        <topology evidence="8">Multi-pass membrane protein</topology>
    </subcellularLocation>
    <subcellularLocation>
        <location evidence="1">Cell membrane</location>
        <topology evidence="1">Multi-pass membrane protein</topology>
    </subcellularLocation>
</comment>
<keyword evidence="6 8" id="KW-1133">Transmembrane helix</keyword>
<organism evidence="11 12">
    <name type="scientific">Tistrella bauzanensis</name>
    <dbReference type="NCBI Taxonomy" id="657419"/>
    <lineage>
        <taxon>Bacteria</taxon>
        <taxon>Pseudomonadati</taxon>
        <taxon>Pseudomonadota</taxon>
        <taxon>Alphaproteobacteria</taxon>
        <taxon>Geminicoccales</taxon>
        <taxon>Geminicoccaceae</taxon>
        <taxon>Tistrella</taxon>
    </lineage>
</organism>
<dbReference type="SUPFAM" id="SSF103473">
    <property type="entry name" value="MFS general substrate transporter"/>
    <property type="match status" value="1"/>
</dbReference>
<dbReference type="CDD" id="cd17320">
    <property type="entry name" value="MFS_MdfA_MDR_like"/>
    <property type="match status" value="1"/>
</dbReference>
<feature type="transmembrane region" description="Helical" evidence="8">
    <location>
        <begin position="72"/>
        <end position="90"/>
    </location>
</feature>
<dbReference type="PANTHER" id="PTHR23502">
    <property type="entry name" value="MAJOR FACILITATOR SUPERFAMILY"/>
    <property type="match status" value="1"/>
</dbReference>
<evidence type="ECO:0000313" key="11">
    <source>
        <dbReference type="EMBL" id="GGB62475.1"/>
    </source>
</evidence>
<keyword evidence="8" id="KW-0997">Cell inner membrane</keyword>
<feature type="transmembrane region" description="Helical" evidence="8">
    <location>
        <begin position="127"/>
        <end position="148"/>
    </location>
</feature>
<evidence type="ECO:0000256" key="2">
    <source>
        <dbReference type="ARBA" id="ARBA00006236"/>
    </source>
</evidence>
<evidence type="ECO:0000256" key="1">
    <source>
        <dbReference type="ARBA" id="ARBA00004651"/>
    </source>
</evidence>
<accession>A0ABQ1JAC4</accession>
<evidence type="ECO:0000313" key="12">
    <source>
        <dbReference type="Proteomes" id="UP000603352"/>
    </source>
</evidence>
<sequence length="428" mass="43358">MAEPQPPTGHPSGTGHPSATGHPSGTGRPSASGPSRIIILFLIALTALGPLSTDLYLPSLPAMGRDLGTDAATAQLTLTGYMWGLAQLVYGPVSDALGRRPVLITGMTVQVAASILCLYSVTIDDLVLARVLQGTGACAGAVIGRALVRDLFPPERAGSIFATITSATALAPMVAPMIGGQIEVLFGWRANFAVLAGIGLLLIAGAVMILPEPITDRDIRRIRPLTILRSMGGLIRDRRFVGLAICTCSAFGGLFAWVSNSSVLLIEGYRVAPDRFGLFFGLAVAGYVLGAATGGRLVMRLGSLNLLGLGIAIMALGGLAMAAQTVAGIDGPLGVSLSAAALLAGAGLALPQAFTAAILPYPRIAGTASALIGCSQMTTGGIVAAATAPLADGTPTPIAATILVLSAVALLAYFRLVRPTPAPPITNG</sequence>
<evidence type="ECO:0000256" key="6">
    <source>
        <dbReference type="ARBA" id="ARBA00022989"/>
    </source>
</evidence>
<dbReference type="PROSITE" id="PS50850">
    <property type="entry name" value="MFS"/>
    <property type="match status" value="1"/>
</dbReference>
<evidence type="ECO:0000256" key="4">
    <source>
        <dbReference type="ARBA" id="ARBA00022475"/>
    </source>
</evidence>
<feature type="transmembrane region" description="Helical" evidence="8">
    <location>
        <begin position="102"/>
        <end position="121"/>
    </location>
</feature>
<keyword evidence="12" id="KW-1185">Reference proteome</keyword>
<feature type="transmembrane region" description="Helical" evidence="8">
    <location>
        <begin position="240"/>
        <end position="258"/>
    </location>
</feature>
<reference evidence="12" key="1">
    <citation type="journal article" date="2019" name="Int. J. Syst. Evol. Microbiol.">
        <title>The Global Catalogue of Microorganisms (GCM) 10K type strain sequencing project: providing services to taxonomists for standard genome sequencing and annotation.</title>
        <authorList>
            <consortium name="The Broad Institute Genomics Platform"/>
            <consortium name="The Broad Institute Genome Sequencing Center for Infectious Disease"/>
            <person name="Wu L."/>
            <person name="Ma J."/>
        </authorList>
    </citation>
    <scope>NUCLEOTIDE SEQUENCE [LARGE SCALE GENOMIC DNA]</scope>
    <source>
        <strain evidence="12">CGMCC 1.10188</strain>
    </source>
</reference>
<dbReference type="PANTHER" id="PTHR23502:SF132">
    <property type="entry name" value="POLYAMINE TRANSPORTER 2-RELATED"/>
    <property type="match status" value="1"/>
</dbReference>
<keyword evidence="3 8" id="KW-0813">Transport</keyword>